<organism evidence="4 5">
    <name type="scientific">Kribbella sindirgiensis</name>
    <dbReference type="NCBI Taxonomy" id="1124744"/>
    <lineage>
        <taxon>Bacteria</taxon>
        <taxon>Bacillati</taxon>
        <taxon>Actinomycetota</taxon>
        <taxon>Actinomycetes</taxon>
        <taxon>Propionibacteriales</taxon>
        <taxon>Kribbellaceae</taxon>
        <taxon>Kribbella</taxon>
    </lineage>
</organism>
<dbReference type="Pfam" id="PF01478">
    <property type="entry name" value="Peptidase_A24"/>
    <property type="match status" value="1"/>
</dbReference>
<reference evidence="4 5" key="1">
    <citation type="submission" date="2019-02" db="EMBL/GenBank/DDBJ databases">
        <title>Kribbella capetownensis sp. nov. and Kribbella speibonae sp. nov., isolated from soil.</title>
        <authorList>
            <person name="Curtis S.M."/>
            <person name="Norton I."/>
            <person name="Everest G.J."/>
            <person name="Meyers P.R."/>
        </authorList>
    </citation>
    <scope>NUCLEOTIDE SEQUENCE [LARGE SCALE GENOMIC DNA]</scope>
    <source>
        <strain evidence="4 5">DSM 27082</strain>
    </source>
</reference>
<feature type="domain" description="Prepilin type IV endopeptidase peptidase" evidence="3">
    <location>
        <begin position="131"/>
        <end position="242"/>
    </location>
</feature>
<feature type="transmembrane region" description="Helical" evidence="2">
    <location>
        <begin position="53"/>
        <end position="75"/>
    </location>
</feature>
<comment type="caution">
    <text evidence="4">The sequence shown here is derived from an EMBL/GenBank/DDBJ whole genome shotgun (WGS) entry which is preliminary data.</text>
</comment>
<dbReference type="AlphaFoldDB" id="A0A4V2M2K6"/>
<feature type="transmembrane region" description="Helical" evidence="2">
    <location>
        <begin position="256"/>
        <end position="276"/>
    </location>
</feature>
<dbReference type="Gene3D" id="1.20.120.1220">
    <property type="match status" value="1"/>
</dbReference>
<protein>
    <submittedName>
        <fullName evidence="4">Prepilin peptidase</fullName>
    </submittedName>
</protein>
<dbReference type="InterPro" id="IPR050882">
    <property type="entry name" value="Prepilin_peptidase/N-MTase"/>
</dbReference>
<dbReference type="GO" id="GO:0004190">
    <property type="term" value="F:aspartic-type endopeptidase activity"/>
    <property type="evidence" value="ECO:0007669"/>
    <property type="project" value="InterPro"/>
</dbReference>
<keyword evidence="2" id="KW-1133">Transmembrane helix</keyword>
<dbReference type="OrthoDB" id="2087435at2"/>
<evidence type="ECO:0000256" key="2">
    <source>
        <dbReference type="SAM" id="Phobius"/>
    </source>
</evidence>
<proteinExistence type="inferred from homology"/>
<evidence type="ECO:0000256" key="1">
    <source>
        <dbReference type="ARBA" id="ARBA00005801"/>
    </source>
</evidence>
<dbReference type="InterPro" id="IPR000045">
    <property type="entry name" value="Prepilin_IV_endopep_pep"/>
</dbReference>
<feature type="transmembrane region" description="Helical" evidence="2">
    <location>
        <begin position="126"/>
        <end position="142"/>
    </location>
</feature>
<accession>A0A4V2M2K6</accession>
<name>A0A4V2M2K6_9ACTN</name>
<evidence type="ECO:0000259" key="3">
    <source>
        <dbReference type="Pfam" id="PF01478"/>
    </source>
</evidence>
<dbReference type="EMBL" id="SJKA01000012">
    <property type="protein sequence ID" value="TCC28502.1"/>
    <property type="molecule type" value="Genomic_DNA"/>
</dbReference>
<feature type="transmembrane region" description="Helical" evidence="2">
    <location>
        <begin position="154"/>
        <end position="175"/>
    </location>
</feature>
<feature type="transmembrane region" description="Helical" evidence="2">
    <location>
        <begin position="229"/>
        <end position="249"/>
    </location>
</feature>
<evidence type="ECO:0000313" key="4">
    <source>
        <dbReference type="EMBL" id="TCC28502.1"/>
    </source>
</evidence>
<dbReference type="GO" id="GO:0005886">
    <property type="term" value="C:plasma membrane"/>
    <property type="evidence" value="ECO:0007669"/>
    <property type="project" value="TreeGrafter"/>
</dbReference>
<feature type="transmembrane region" description="Helical" evidence="2">
    <location>
        <begin position="181"/>
        <end position="199"/>
    </location>
</feature>
<dbReference type="PROSITE" id="PS51257">
    <property type="entry name" value="PROKAR_LIPOPROTEIN"/>
    <property type="match status" value="1"/>
</dbReference>
<dbReference type="Proteomes" id="UP000292695">
    <property type="component" value="Unassembled WGS sequence"/>
</dbReference>
<sequence length="282" mass="29270">MSPRTTGSGVRSRCSSYWSCSWAAACSSSCAGGRPRARASSRLGSWIVPADNALLAVGIGVLACGAVASVLGPWLMRTIPEPELEEGETKVPYASLAGRRAAYWCGGLAALAGGILGWVLGLDAVLPAWLVLVVAGSVLGYIDARTRFLPSVIIWPTYFVVGAGLVAAALATGEWGSLRRAAIAGAIGFAVFYVLWFAFPRGVGFGDVRLSGLLGIALGWLGWGEFVSGLYGGFFLGAIVGIVLIAARIMTRKQMVPFGPFMLVGALAGVLLGVPLERLYAG</sequence>
<keyword evidence="5" id="KW-1185">Reference proteome</keyword>
<evidence type="ECO:0000313" key="5">
    <source>
        <dbReference type="Proteomes" id="UP000292695"/>
    </source>
</evidence>
<gene>
    <name evidence="4" type="ORF">E0H50_29835</name>
</gene>
<dbReference type="GO" id="GO:0006465">
    <property type="term" value="P:signal peptide processing"/>
    <property type="evidence" value="ECO:0007669"/>
    <property type="project" value="TreeGrafter"/>
</dbReference>
<feature type="transmembrane region" description="Helical" evidence="2">
    <location>
        <begin position="206"/>
        <end position="223"/>
    </location>
</feature>
<feature type="transmembrane region" description="Helical" evidence="2">
    <location>
        <begin position="101"/>
        <end position="120"/>
    </location>
</feature>
<dbReference type="PANTHER" id="PTHR30487">
    <property type="entry name" value="TYPE 4 PREPILIN-LIKE PROTEINS LEADER PEPTIDE-PROCESSING ENZYME"/>
    <property type="match status" value="1"/>
</dbReference>
<comment type="similarity">
    <text evidence="1">Belongs to the peptidase A24 family.</text>
</comment>
<keyword evidence="2" id="KW-0812">Transmembrane</keyword>
<dbReference type="PANTHER" id="PTHR30487:SF0">
    <property type="entry name" value="PREPILIN LEADER PEPTIDASE_N-METHYLTRANSFERASE-RELATED"/>
    <property type="match status" value="1"/>
</dbReference>
<keyword evidence="2" id="KW-0472">Membrane</keyword>